<sequence>MNSKSLQVVVVALALTVLLFGVRLADPQVLAASRERVFDLYQRLSWTAAPVLPTVIVDIDEASLARYGQWPWPRSVMADMTRRLSDLGARTVGFDIIFAETDRASGRQFVDGLSGKVDRTLLDAVLAALPDHDLAFASALASAHAVLGFASLPEPRGSLLPPRATIAFAGPDPTAALVAARGGVSPIARLAAAAEGLGSISLTLGATEGIVRRVPMLYAIGGRIYPSLSLEALRLNDRAGTITVRSVESPGVADRAAVSVIALRTGSHTIPVTGSGEMWVRFQRERADRYVSAAEVLDPERAPALRDRIGGKVVLVGTSAAGLLDLRVTPLGEQVPGVSIHAQAIDQIIGRDFLERPDWADGFELCLTLVVALGMTLLLLRLGAKFSFLVGGAITASILAASWTAFAQFGLLVDPTYPAVAGLIVYVAVNGQLYIATDQQKRFIRQAFSQYIAPALVHRIEQHPDALKLGGDIRELSILFLDIRDFTALSETLTAPQLITFLNRLFTPISDIILEEFGTIDKYIGDSVMAFWNAPVDVRDHAAAACRAALRVQAAVAAMNATDALGLEATAYRGRPVRIGIGINTGEACVGNMGSEQRFNYSAVGDAVNVAARIEASCKSVGADVLVSASTAAMLPGFALLEVGETGLKGKSSRTRLYALVGDEGVAASAWFRSLADEHAGLLASAAEGRRPALHRALARCEAAAPHLAAFYRALGATLATAEVETT</sequence>
<feature type="transmembrane region" description="Helical" evidence="1">
    <location>
        <begin position="417"/>
        <end position="436"/>
    </location>
</feature>
<evidence type="ECO:0000259" key="2">
    <source>
        <dbReference type="PROSITE" id="PS50125"/>
    </source>
</evidence>
<feature type="domain" description="Guanylate cyclase" evidence="2">
    <location>
        <begin position="477"/>
        <end position="615"/>
    </location>
</feature>
<feature type="transmembrane region" description="Helical" evidence="1">
    <location>
        <begin position="362"/>
        <end position="380"/>
    </location>
</feature>
<dbReference type="Gene3D" id="3.30.70.1230">
    <property type="entry name" value="Nucleotide cyclase"/>
    <property type="match status" value="1"/>
</dbReference>
<dbReference type="SMART" id="SM00044">
    <property type="entry name" value="CYCc"/>
    <property type="match status" value="1"/>
</dbReference>
<evidence type="ECO:0000313" key="4">
    <source>
        <dbReference type="Proteomes" id="UP001055167"/>
    </source>
</evidence>
<dbReference type="SMART" id="SM01080">
    <property type="entry name" value="CHASE2"/>
    <property type="match status" value="1"/>
</dbReference>
<protein>
    <recommendedName>
        <fullName evidence="2">Guanylate cyclase domain-containing protein</fullName>
    </recommendedName>
</protein>
<evidence type="ECO:0000256" key="1">
    <source>
        <dbReference type="SAM" id="Phobius"/>
    </source>
</evidence>
<keyword evidence="1" id="KW-0812">Transmembrane</keyword>
<evidence type="ECO:0000313" key="3">
    <source>
        <dbReference type="EMBL" id="GJD53768.1"/>
    </source>
</evidence>
<dbReference type="InterPro" id="IPR050697">
    <property type="entry name" value="Adenylyl/Guanylyl_Cyclase_3/4"/>
</dbReference>
<dbReference type="Pfam" id="PF00211">
    <property type="entry name" value="Guanylate_cyc"/>
    <property type="match status" value="1"/>
</dbReference>
<dbReference type="InterPro" id="IPR007890">
    <property type="entry name" value="CHASE2"/>
</dbReference>
<dbReference type="PANTHER" id="PTHR43081:SF1">
    <property type="entry name" value="ADENYLATE CYCLASE, TERMINAL-DIFFERENTIATION SPECIFIC"/>
    <property type="match status" value="1"/>
</dbReference>
<dbReference type="SUPFAM" id="SSF55073">
    <property type="entry name" value="Nucleotide cyclase"/>
    <property type="match status" value="1"/>
</dbReference>
<keyword evidence="1" id="KW-1133">Transmembrane helix</keyword>
<gene>
    <name evidence="3" type="ORF">OPKNFCMD_6546</name>
</gene>
<dbReference type="Pfam" id="PF05226">
    <property type="entry name" value="CHASE2"/>
    <property type="match status" value="1"/>
</dbReference>
<organism evidence="3 4">
    <name type="scientific">Methylobacterium crusticola</name>
    <dbReference type="NCBI Taxonomy" id="1697972"/>
    <lineage>
        <taxon>Bacteria</taxon>
        <taxon>Pseudomonadati</taxon>
        <taxon>Pseudomonadota</taxon>
        <taxon>Alphaproteobacteria</taxon>
        <taxon>Hyphomicrobiales</taxon>
        <taxon>Methylobacteriaceae</taxon>
        <taxon>Methylobacterium</taxon>
    </lineage>
</organism>
<reference evidence="3" key="2">
    <citation type="submission" date="2021-08" db="EMBL/GenBank/DDBJ databases">
        <authorList>
            <person name="Tani A."/>
            <person name="Ola A."/>
            <person name="Ogura Y."/>
            <person name="Katsura K."/>
            <person name="Hayashi T."/>
        </authorList>
    </citation>
    <scope>NUCLEOTIDE SEQUENCE</scope>
    <source>
        <strain evidence="3">KCTC 52305</strain>
    </source>
</reference>
<keyword evidence="1" id="KW-0472">Membrane</keyword>
<feature type="transmembrane region" description="Helical" evidence="1">
    <location>
        <begin position="387"/>
        <end position="411"/>
    </location>
</feature>
<name>A0ABQ4R7R7_9HYPH</name>
<dbReference type="PANTHER" id="PTHR43081">
    <property type="entry name" value="ADENYLATE CYCLASE, TERMINAL-DIFFERENTIATION SPECIFIC-RELATED"/>
    <property type="match status" value="1"/>
</dbReference>
<dbReference type="InterPro" id="IPR029787">
    <property type="entry name" value="Nucleotide_cyclase"/>
</dbReference>
<keyword evidence="4" id="KW-1185">Reference proteome</keyword>
<dbReference type="EMBL" id="BPQH01000036">
    <property type="protein sequence ID" value="GJD53768.1"/>
    <property type="molecule type" value="Genomic_DNA"/>
</dbReference>
<dbReference type="CDD" id="cd07302">
    <property type="entry name" value="CHD"/>
    <property type="match status" value="1"/>
</dbReference>
<dbReference type="RefSeq" id="WP_128564191.1">
    <property type="nucleotide sequence ID" value="NZ_BPQH01000036.1"/>
</dbReference>
<accession>A0ABQ4R7R7</accession>
<comment type="caution">
    <text evidence="3">The sequence shown here is derived from an EMBL/GenBank/DDBJ whole genome shotgun (WGS) entry which is preliminary data.</text>
</comment>
<dbReference type="PROSITE" id="PS50125">
    <property type="entry name" value="GUANYLATE_CYCLASE_2"/>
    <property type="match status" value="1"/>
</dbReference>
<dbReference type="Proteomes" id="UP001055167">
    <property type="component" value="Unassembled WGS sequence"/>
</dbReference>
<proteinExistence type="predicted"/>
<reference evidence="3" key="1">
    <citation type="journal article" date="2021" name="Front. Microbiol.">
        <title>Comprehensive Comparative Genomics and Phenotyping of Methylobacterium Species.</title>
        <authorList>
            <person name="Alessa O."/>
            <person name="Ogura Y."/>
            <person name="Fujitani Y."/>
            <person name="Takami H."/>
            <person name="Hayashi T."/>
            <person name="Sahin N."/>
            <person name="Tani A."/>
        </authorList>
    </citation>
    <scope>NUCLEOTIDE SEQUENCE</scope>
    <source>
        <strain evidence="3">KCTC 52305</strain>
    </source>
</reference>
<dbReference type="InterPro" id="IPR001054">
    <property type="entry name" value="A/G_cyclase"/>
</dbReference>